<accession>A0A2H0RDG0</accession>
<dbReference type="Proteomes" id="UP000228767">
    <property type="component" value="Unassembled WGS sequence"/>
</dbReference>
<proteinExistence type="predicted"/>
<dbReference type="AlphaFoldDB" id="A0A2H0RDG0"/>
<comment type="caution">
    <text evidence="1">The sequence shown here is derived from an EMBL/GenBank/DDBJ whole genome shotgun (WGS) entry which is preliminary data.</text>
</comment>
<dbReference type="EMBL" id="PCYI01000028">
    <property type="protein sequence ID" value="PIR44517.1"/>
    <property type="molecule type" value="Genomic_DNA"/>
</dbReference>
<evidence type="ECO:0000313" key="1">
    <source>
        <dbReference type="EMBL" id="PIR44517.1"/>
    </source>
</evidence>
<reference evidence="1 2" key="1">
    <citation type="submission" date="2017-09" db="EMBL/GenBank/DDBJ databases">
        <title>Depth-based differentiation of microbial function through sediment-hosted aquifers and enrichment of novel symbionts in the deep terrestrial subsurface.</title>
        <authorList>
            <person name="Probst A.J."/>
            <person name="Ladd B."/>
            <person name="Jarett J.K."/>
            <person name="Geller-Mcgrath D.E."/>
            <person name="Sieber C.M."/>
            <person name="Emerson J.B."/>
            <person name="Anantharaman K."/>
            <person name="Thomas B.C."/>
            <person name="Malmstrom R."/>
            <person name="Stieglmeier M."/>
            <person name="Klingl A."/>
            <person name="Woyke T."/>
            <person name="Ryan C.M."/>
            <person name="Banfield J.F."/>
        </authorList>
    </citation>
    <scope>NUCLEOTIDE SEQUENCE [LARGE SCALE GENOMIC DNA]</scope>
    <source>
        <strain evidence="1">CG10_big_fil_rev_8_21_14_0_10_51_16</strain>
    </source>
</reference>
<evidence type="ECO:0000313" key="2">
    <source>
        <dbReference type="Proteomes" id="UP000228767"/>
    </source>
</evidence>
<gene>
    <name evidence="1" type="ORF">COV10_04295</name>
</gene>
<protein>
    <recommendedName>
        <fullName evidence="3">ASCH domain-containing protein</fullName>
    </recommendedName>
</protein>
<name>A0A2H0RDG0_9BACT</name>
<sequence>MEKSRQFQPVEVEKQENEGSFASEIWFREADKGQIENCSIVTTVRSGDRTATTTDPKGGYREGCPVTLKILKENGHFDAVEVSAIVSAVRKLRLGDLEERYLERGADGVNTKTELLTKLQMVYGRAFCDDDTVTIISFEYKKT</sequence>
<evidence type="ECO:0008006" key="3">
    <source>
        <dbReference type="Google" id="ProtNLM"/>
    </source>
</evidence>
<organism evidence="1 2">
    <name type="scientific">Candidatus Vogelbacteria bacterium CG10_big_fil_rev_8_21_14_0_10_51_16</name>
    <dbReference type="NCBI Taxonomy" id="1975045"/>
    <lineage>
        <taxon>Bacteria</taxon>
        <taxon>Candidatus Vogeliibacteriota</taxon>
    </lineage>
</organism>